<keyword evidence="5" id="KW-0378">Hydrolase</keyword>
<evidence type="ECO:0000256" key="1">
    <source>
        <dbReference type="ARBA" id="ARBA00004123"/>
    </source>
</evidence>
<evidence type="ECO:0000256" key="4">
    <source>
        <dbReference type="ARBA" id="ARBA00022741"/>
    </source>
</evidence>
<evidence type="ECO:0000256" key="6">
    <source>
        <dbReference type="ARBA" id="ARBA00022806"/>
    </source>
</evidence>
<dbReference type="InterPro" id="IPR014001">
    <property type="entry name" value="Helicase_ATP-bd"/>
</dbReference>
<protein>
    <recommendedName>
        <fullName evidence="12">TATA-binding protein-associated factor mot1</fullName>
    </recommendedName>
    <alternativeName>
        <fullName evidence="13">Modifier of transcription 1</fullName>
    </alternativeName>
</protein>
<evidence type="ECO:0000256" key="11">
    <source>
        <dbReference type="ARBA" id="ARBA00023242"/>
    </source>
</evidence>
<comment type="similarity">
    <text evidence="2">Belongs to the SNF2/RAD54 helicase family.</text>
</comment>
<gene>
    <name evidence="17" type="ORF">POJ06DRAFT_299510</name>
</gene>
<dbReference type="InterPro" id="IPR001650">
    <property type="entry name" value="Helicase_C-like"/>
</dbReference>
<evidence type="ECO:0000256" key="5">
    <source>
        <dbReference type="ARBA" id="ARBA00022801"/>
    </source>
</evidence>
<dbReference type="InterPro" id="IPR016024">
    <property type="entry name" value="ARM-type_fold"/>
</dbReference>
<keyword evidence="3" id="KW-0677">Repeat</keyword>
<dbReference type="FunFam" id="1.25.10.10:FF:000445">
    <property type="entry name" value="Related to MOT1-transcriptional accessory protein"/>
    <property type="match status" value="1"/>
</dbReference>
<dbReference type="GO" id="GO:0005634">
    <property type="term" value="C:nucleus"/>
    <property type="evidence" value="ECO:0007669"/>
    <property type="project" value="UniProtKB-SubCell"/>
</dbReference>
<dbReference type="InterPro" id="IPR000330">
    <property type="entry name" value="SNF2_N"/>
</dbReference>
<dbReference type="GO" id="GO:0005524">
    <property type="term" value="F:ATP binding"/>
    <property type="evidence" value="ECO:0007669"/>
    <property type="project" value="UniProtKB-KW"/>
</dbReference>
<proteinExistence type="inferred from homology"/>
<evidence type="ECO:0000256" key="10">
    <source>
        <dbReference type="ARBA" id="ARBA00023163"/>
    </source>
</evidence>
<dbReference type="PANTHER" id="PTHR36498">
    <property type="entry name" value="TATA-BINDING PROTEIN-ASSOCIATED FACTOR 172"/>
    <property type="match status" value="1"/>
</dbReference>
<evidence type="ECO:0000259" key="15">
    <source>
        <dbReference type="PROSITE" id="PS51192"/>
    </source>
</evidence>
<feature type="region of interest" description="Disordered" evidence="14">
    <location>
        <begin position="780"/>
        <end position="813"/>
    </location>
</feature>
<dbReference type="InterPro" id="IPR027417">
    <property type="entry name" value="P-loop_NTPase"/>
</dbReference>
<evidence type="ECO:0000259" key="16">
    <source>
        <dbReference type="PROSITE" id="PS51194"/>
    </source>
</evidence>
<comment type="caution">
    <text evidence="17">The sequence shown here is derived from an EMBL/GenBank/DDBJ whole genome shotgun (WGS) entry which is preliminary data.</text>
</comment>
<dbReference type="RefSeq" id="XP_056046709.1">
    <property type="nucleotide sequence ID" value="XM_056190687.1"/>
</dbReference>
<organism evidence="17 18">
    <name type="scientific">Lipomyces tetrasporus</name>
    <dbReference type="NCBI Taxonomy" id="54092"/>
    <lineage>
        <taxon>Eukaryota</taxon>
        <taxon>Fungi</taxon>
        <taxon>Dikarya</taxon>
        <taxon>Ascomycota</taxon>
        <taxon>Saccharomycotina</taxon>
        <taxon>Lipomycetes</taxon>
        <taxon>Lipomycetales</taxon>
        <taxon>Lipomycetaceae</taxon>
        <taxon>Lipomyces</taxon>
    </lineage>
</organism>
<feature type="domain" description="Helicase C-terminal" evidence="16">
    <location>
        <begin position="1757"/>
        <end position="1909"/>
    </location>
</feature>
<keyword evidence="9" id="KW-0238">DNA-binding</keyword>
<dbReference type="EMBL" id="JARPMG010000002">
    <property type="protein sequence ID" value="KAJ8103259.1"/>
    <property type="molecule type" value="Genomic_DNA"/>
</dbReference>
<keyword evidence="4" id="KW-0547">Nucleotide-binding</keyword>
<dbReference type="Pfam" id="PF12054">
    <property type="entry name" value="DUF3535"/>
    <property type="match status" value="1"/>
</dbReference>
<dbReference type="GO" id="GO:0017025">
    <property type="term" value="F:TBP-class protein binding"/>
    <property type="evidence" value="ECO:0007669"/>
    <property type="project" value="InterPro"/>
</dbReference>
<dbReference type="SUPFAM" id="SSF48371">
    <property type="entry name" value="ARM repeat"/>
    <property type="match status" value="1"/>
</dbReference>
<keyword evidence="10" id="KW-0804">Transcription</keyword>
<evidence type="ECO:0000256" key="8">
    <source>
        <dbReference type="ARBA" id="ARBA00023015"/>
    </source>
</evidence>
<dbReference type="SUPFAM" id="SSF52540">
    <property type="entry name" value="P-loop containing nucleoside triphosphate hydrolases"/>
    <property type="match status" value="2"/>
</dbReference>
<keyword evidence="8" id="KW-0805">Transcription regulation</keyword>
<dbReference type="FunFam" id="3.40.50.300:FF:000428">
    <property type="entry name" value="TATA-binding protein-associated factor 172"/>
    <property type="match status" value="1"/>
</dbReference>
<dbReference type="FunFam" id="1.25.10.10:FF:000508">
    <property type="entry name" value="Probable helicase mot1"/>
    <property type="match status" value="1"/>
</dbReference>
<feature type="region of interest" description="Disordered" evidence="14">
    <location>
        <begin position="264"/>
        <end position="283"/>
    </location>
</feature>
<evidence type="ECO:0000256" key="14">
    <source>
        <dbReference type="SAM" id="MobiDB-lite"/>
    </source>
</evidence>
<feature type="region of interest" description="Disordered" evidence="14">
    <location>
        <begin position="237"/>
        <end position="258"/>
    </location>
</feature>
<sequence length="1986" mass="219668">MSRLDRLVSLLDTGSTQLVRNTAADQIADVQKAHPDELYNLLGRVFPYLRSQKWDTRVAAARALGGIADNTERWDPNTSDFRAEDADIKEEDEILDVKLEEVPLGNVKEESRPAPPTKTPSFYPPLPLASEFIKKEDDLSDIKGRLAKIRTEPLKVSSGDLSSPDEDEGLLTFATLDIGTVLKNGMKLLGSGGREYDFSLADLDPAERLALQKRNVAARLGLGGEYMEDIVTAQDFAPQTPGAKTPGVPPTPGQVQYSQSYGAQPLKTPDAQSPAEDNSGLSSRVRAMAKRKAKADAKNQSNRFVYFLCLYRYVVFIYICRVRSVDLSSSTASRKLASFEAPTPADKPTQAQDYFSVTPQAQPDRVVVEHKAPPNPSSAIQTAAAGQVWPFEGLAELLMVDLFDEAWETRHGAASGLREIIRVHGAGAGRIVGKPRKVNDRLNKAWLEDLACRICCVFALDRFGDFVSDQVVAPIRESVAQTLGALLLHLPKDTVLSTYKVLYDLVMQNKFDISFPIWEACHGGMLGLRYLVAVRKDLLFDDGSERGLLDGVVECVMHGLDEQDDDVRAVSAATLVPIASEFVVLRPRSVDKLIEVVWDCLANLKDDLSASTGSVMDLLAKLCSFPQVLEQMKVNATTDSSMSFAMLVPRLYPFLRHSISSVRRAVLRALLTFLNIEGVEASEWVDGKALRLVFQNLLVEQNEGVLNLSLEVFKALSDKLSIQGETKVAEAFSSHVSPLLTLLMTPIGVNRNTFPMDTSLFLRPSGATFAALNPAATTAAGIGHNGSSNGASDGPPPKRRRRSEKKEEPLVTTHNIDSPVLLGDVELIGMEAMIRMKIAGAKATGYAMSLWPDSNIMTFQNVLESYLGSASVPVSPSAPYSTSRQIAAMILEEYGSYVKGQSELKSYFAPKLSDMLNAVTTDIIYQDIAPYLKVVRTQAQALLNVFVDVGRVSPHKLPRLAVVVQGEADAGPDAFSLADAERILGSDIERLRKSMQASYRFAVADPLKHAQDSLRIAIDDAKEAIELRQIRTAAAVAGAYVSLLSSLPKKLNPVIRNLMDCVKEEENFHLQRRSAASVALLVQLCADRGKIGASDKIIKNLCAFLCVDTAEVPEFHLHEKLENAILSLRKEEDRRDPKDLIAYQREAKKARTKRRGAKTALETLAEMFGSKLFEKVPKLKECMISPLLALKEPLPNDIKSPESTLGQEIVDGLSVFRALLPKLHPDLHDNFVEYFKLMATALESAFSVLRYAAAKCFATVCSVMKVKGMTFLVENILPMFNNALDLKCRQGAVECVYHLVHVMEAGILPYVVFLIVPILGRMSDSDNDIRLLATTTFAQLIKLVPLEAGIPDPPGLPPSLLEGRDRERKFISQMLDPGKVESFTLPVAIKADLRKYQQEGVNWLAFLNKYHLHGILCDDMGLGKTLQTICIVASDHHLRAEEHERTHSVETRPLPSLVVCPPTLTGHWEHELHTYAPFLKVLVYVGNPYQRSGIASQFASADVVITSYDICRNDVDVVTAQNWCYCILDEGHIIKNASSKLTKAVKCIAADHRLILSGTPIQNNVLELWSLFDFLMPGFLGTEKVFNDRFSKPITQSRNSKSSSKEQEAGALALEALHKQVLPFLLRRLKEDVLSDLPPKIIQDYYCDLSDLQKQLYEDFAKKQKKSVQTEVSSAGKENKQHIFQALQYMRKLCDHPALVLNPKHPQYDKVTRQLATEKRQLRDIAHAPKLGALHALLLDCGIGVNDATTSSITAAVPEDLGAGVISQHRALIFCQLKEMLDIVEHDVFQKLLPTVSYMRLDGSTDVRKRQDIVQTFNADPSIDVLLLTTHVGGLGLNLTGADTVIFVEHDWNPMKDLQAMDRAHRIGQKKVVNVYRLITRNTVEEKIMGLQRFKLNIASTIVNQQNAGLSTMDTNQILDLFNINGDSAAVTATQNAVTVDEDMVDEQGQVIKKGDRSVVHGLSDLWDEKEYEEEYNLDSFIQSLK</sequence>
<evidence type="ECO:0000256" key="3">
    <source>
        <dbReference type="ARBA" id="ARBA00022737"/>
    </source>
</evidence>
<dbReference type="CDD" id="cd17999">
    <property type="entry name" value="DEXHc_Mot1"/>
    <property type="match status" value="1"/>
</dbReference>
<dbReference type="PANTHER" id="PTHR36498:SF1">
    <property type="entry name" value="TATA-BINDING PROTEIN-ASSOCIATED FACTOR 172"/>
    <property type="match status" value="1"/>
</dbReference>
<accession>A0AAD7QXN0</accession>
<dbReference type="Pfam" id="PF00271">
    <property type="entry name" value="Helicase_C"/>
    <property type="match status" value="1"/>
</dbReference>
<dbReference type="FunFam" id="3.40.50.10810:FF:000009">
    <property type="entry name" value="B-TFIID TATA-box-binding protein-associated factor 1"/>
    <property type="match status" value="1"/>
</dbReference>
<dbReference type="Gene3D" id="1.25.10.10">
    <property type="entry name" value="Leucine-rich Repeat Variant"/>
    <property type="match status" value="2"/>
</dbReference>
<keyword evidence="6" id="KW-0347">Helicase</keyword>
<dbReference type="PROSITE" id="PS51194">
    <property type="entry name" value="HELICASE_CTER"/>
    <property type="match status" value="1"/>
</dbReference>
<dbReference type="InterPro" id="IPR038718">
    <property type="entry name" value="SNF2-like_sf"/>
</dbReference>
<dbReference type="SMART" id="SM00490">
    <property type="entry name" value="HELICc"/>
    <property type="match status" value="1"/>
</dbReference>
<dbReference type="GO" id="GO:0003677">
    <property type="term" value="F:DNA binding"/>
    <property type="evidence" value="ECO:0007669"/>
    <property type="project" value="UniProtKB-KW"/>
</dbReference>
<dbReference type="PROSITE" id="PS51192">
    <property type="entry name" value="HELICASE_ATP_BIND_1"/>
    <property type="match status" value="1"/>
</dbReference>
<evidence type="ECO:0000256" key="2">
    <source>
        <dbReference type="ARBA" id="ARBA00007025"/>
    </source>
</evidence>
<evidence type="ECO:0000256" key="12">
    <source>
        <dbReference type="ARBA" id="ARBA00073046"/>
    </source>
</evidence>
<name>A0AAD7QXN0_9ASCO</name>
<dbReference type="GO" id="GO:0004386">
    <property type="term" value="F:helicase activity"/>
    <property type="evidence" value="ECO:0007669"/>
    <property type="project" value="UniProtKB-KW"/>
</dbReference>
<keyword evidence="18" id="KW-1185">Reference proteome</keyword>
<dbReference type="Proteomes" id="UP001217417">
    <property type="component" value="Unassembled WGS sequence"/>
</dbReference>
<dbReference type="Gene3D" id="3.40.50.300">
    <property type="entry name" value="P-loop containing nucleotide triphosphate hydrolases"/>
    <property type="match status" value="1"/>
</dbReference>
<evidence type="ECO:0000313" key="17">
    <source>
        <dbReference type="EMBL" id="KAJ8103259.1"/>
    </source>
</evidence>
<evidence type="ECO:0000256" key="7">
    <source>
        <dbReference type="ARBA" id="ARBA00022840"/>
    </source>
</evidence>
<dbReference type="InterPro" id="IPR011989">
    <property type="entry name" value="ARM-like"/>
</dbReference>
<dbReference type="GO" id="GO:0016887">
    <property type="term" value="F:ATP hydrolysis activity"/>
    <property type="evidence" value="ECO:0007669"/>
    <property type="project" value="InterPro"/>
</dbReference>
<dbReference type="Gene3D" id="3.40.50.10810">
    <property type="entry name" value="Tandem AAA-ATPase domain"/>
    <property type="match status" value="1"/>
</dbReference>
<evidence type="ECO:0000313" key="18">
    <source>
        <dbReference type="Proteomes" id="UP001217417"/>
    </source>
</evidence>
<keyword evidence="11" id="KW-0539">Nucleus</keyword>
<dbReference type="InterPro" id="IPR044078">
    <property type="entry name" value="Mot1_ATP-bd"/>
</dbReference>
<evidence type="ECO:0000256" key="13">
    <source>
        <dbReference type="ARBA" id="ARBA00081329"/>
    </source>
</evidence>
<dbReference type="InterPro" id="IPR044972">
    <property type="entry name" value="Mot1"/>
</dbReference>
<evidence type="ECO:0000256" key="9">
    <source>
        <dbReference type="ARBA" id="ARBA00023125"/>
    </source>
</evidence>
<feature type="domain" description="Helicase ATP-binding" evidence="15">
    <location>
        <begin position="1405"/>
        <end position="1578"/>
    </location>
</feature>
<keyword evidence="7" id="KW-0067">ATP-binding</keyword>
<dbReference type="Pfam" id="PF00176">
    <property type="entry name" value="SNF2-rel_dom"/>
    <property type="match status" value="1"/>
</dbReference>
<dbReference type="InterPro" id="IPR049730">
    <property type="entry name" value="SNF2/RAD54-like_C"/>
</dbReference>
<dbReference type="GeneID" id="80885853"/>
<reference evidence="17" key="1">
    <citation type="submission" date="2023-03" db="EMBL/GenBank/DDBJ databases">
        <title>Near-Complete genome sequence of Lipomyces tetrasporous NRRL Y-64009, an oleaginous yeast capable of growing on lignocellulosic hydrolysates.</title>
        <authorList>
            <consortium name="Lawrence Berkeley National Laboratory"/>
            <person name="Jagtap S.S."/>
            <person name="Liu J.-J."/>
            <person name="Walukiewicz H.E."/>
            <person name="Pangilinan J."/>
            <person name="Lipzen A."/>
            <person name="Ahrendt S."/>
            <person name="Koriabine M."/>
            <person name="Cobaugh K."/>
            <person name="Salamov A."/>
            <person name="Yoshinaga Y."/>
            <person name="Ng V."/>
            <person name="Daum C."/>
            <person name="Grigoriev I.V."/>
            <person name="Slininger P.J."/>
            <person name="Dien B.S."/>
            <person name="Jin Y.-S."/>
            <person name="Rao C.V."/>
        </authorList>
    </citation>
    <scope>NUCLEOTIDE SEQUENCE</scope>
    <source>
        <strain evidence="17">NRRL Y-64009</strain>
    </source>
</reference>
<dbReference type="SMART" id="SM00487">
    <property type="entry name" value="DEXDc"/>
    <property type="match status" value="1"/>
</dbReference>
<dbReference type="CDD" id="cd18793">
    <property type="entry name" value="SF2_C_SNF"/>
    <property type="match status" value="1"/>
</dbReference>
<dbReference type="InterPro" id="IPR022707">
    <property type="entry name" value="Mot1_central_dom"/>
</dbReference>
<comment type="subcellular location">
    <subcellularLocation>
        <location evidence="1">Nucleus</location>
    </subcellularLocation>
</comment>